<evidence type="ECO:0000313" key="3">
    <source>
        <dbReference type="Proteomes" id="UP000000305"/>
    </source>
</evidence>
<sequence length="152" mass="17298">MGDMEKMARAMAGDLKSRLNRLEATLLDNLESQRSTAADEMKQHLESVMDVKSQTLRTELKNFKCAHHQDAADAGTVDAQTTNEPIELKIGQLRDSLATHPPPMERQRNSDAKSSLAEWRAKRTKLMERWESNFQRGSQRKSTSKRSTRNLS</sequence>
<keyword evidence="3" id="KW-1185">Reference proteome</keyword>
<name>E9HJV0_DAPPU</name>
<accession>E9HJV0</accession>
<feature type="compositionally biased region" description="Basic residues" evidence="1">
    <location>
        <begin position="138"/>
        <end position="152"/>
    </location>
</feature>
<reference evidence="2 3" key="1">
    <citation type="journal article" date="2011" name="Science">
        <title>The ecoresponsive genome of Daphnia pulex.</title>
        <authorList>
            <person name="Colbourne J.K."/>
            <person name="Pfrender M.E."/>
            <person name="Gilbert D."/>
            <person name="Thomas W.K."/>
            <person name="Tucker A."/>
            <person name="Oakley T.H."/>
            <person name="Tokishita S."/>
            <person name="Aerts A."/>
            <person name="Arnold G.J."/>
            <person name="Basu M.K."/>
            <person name="Bauer D.J."/>
            <person name="Caceres C.E."/>
            <person name="Carmel L."/>
            <person name="Casola C."/>
            <person name="Choi J.H."/>
            <person name="Detter J.C."/>
            <person name="Dong Q."/>
            <person name="Dusheyko S."/>
            <person name="Eads B.D."/>
            <person name="Frohlich T."/>
            <person name="Geiler-Samerotte K.A."/>
            <person name="Gerlach D."/>
            <person name="Hatcher P."/>
            <person name="Jogdeo S."/>
            <person name="Krijgsveld J."/>
            <person name="Kriventseva E.V."/>
            <person name="Kultz D."/>
            <person name="Laforsch C."/>
            <person name="Lindquist E."/>
            <person name="Lopez J."/>
            <person name="Manak J.R."/>
            <person name="Muller J."/>
            <person name="Pangilinan J."/>
            <person name="Patwardhan R.P."/>
            <person name="Pitluck S."/>
            <person name="Pritham E.J."/>
            <person name="Rechtsteiner A."/>
            <person name="Rho M."/>
            <person name="Rogozin I.B."/>
            <person name="Sakarya O."/>
            <person name="Salamov A."/>
            <person name="Schaack S."/>
            <person name="Shapiro H."/>
            <person name="Shiga Y."/>
            <person name="Skalitzky C."/>
            <person name="Smith Z."/>
            <person name="Souvorov A."/>
            <person name="Sung W."/>
            <person name="Tang Z."/>
            <person name="Tsuchiya D."/>
            <person name="Tu H."/>
            <person name="Vos H."/>
            <person name="Wang M."/>
            <person name="Wolf Y.I."/>
            <person name="Yamagata H."/>
            <person name="Yamada T."/>
            <person name="Ye Y."/>
            <person name="Shaw J.R."/>
            <person name="Andrews J."/>
            <person name="Crease T.J."/>
            <person name="Tang H."/>
            <person name="Lucas S.M."/>
            <person name="Robertson H.M."/>
            <person name="Bork P."/>
            <person name="Koonin E.V."/>
            <person name="Zdobnov E.M."/>
            <person name="Grigoriev I.V."/>
            <person name="Lynch M."/>
            <person name="Boore J.L."/>
        </authorList>
    </citation>
    <scope>NUCLEOTIDE SEQUENCE [LARGE SCALE GENOMIC DNA]</scope>
</reference>
<gene>
    <name evidence="2" type="ORF">DAPPUDRAFT_330533</name>
</gene>
<evidence type="ECO:0000313" key="2">
    <source>
        <dbReference type="EMBL" id="EFX68007.1"/>
    </source>
</evidence>
<dbReference type="Proteomes" id="UP000000305">
    <property type="component" value="Unassembled WGS sequence"/>
</dbReference>
<dbReference type="HOGENOM" id="CLU_1724154_0_0_1"/>
<feature type="compositionally biased region" description="Basic and acidic residues" evidence="1">
    <location>
        <begin position="119"/>
        <end position="131"/>
    </location>
</feature>
<feature type="region of interest" description="Disordered" evidence="1">
    <location>
        <begin position="93"/>
        <end position="152"/>
    </location>
</feature>
<proteinExistence type="predicted"/>
<protein>
    <submittedName>
        <fullName evidence="2">Uncharacterized protein</fullName>
    </submittedName>
</protein>
<dbReference type="KEGG" id="dpx:DAPPUDRAFT_330533"/>
<dbReference type="AlphaFoldDB" id="E9HJV0"/>
<dbReference type="EMBL" id="GL732664">
    <property type="protein sequence ID" value="EFX68007.1"/>
    <property type="molecule type" value="Genomic_DNA"/>
</dbReference>
<dbReference type="OrthoDB" id="6364731at2759"/>
<dbReference type="InParanoid" id="E9HJV0"/>
<evidence type="ECO:0000256" key="1">
    <source>
        <dbReference type="SAM" id="MobiDB-lite"/>
    </source>
</evidence>
<organism evidence="2 3">
    <name type="scientific">Daphnia pulex</name>
    <name type="common">Water flea</name>
    <dbReference type="NCBI Taxonomy" id="6669"/>
    <lineage>
        <taxon>Eukaryota</taxon>
        <taxon>Metazoa</taxon>
        <taxon>Ecdysozoa</taxon>
        <taxon>Arthropoda</taxon>
        <taxon>Crustacea</taxon>
        <taxon>Branchiopoda</taxon>
        <taxon>Diplostraca</taxon>
        <taxon>Cladocera</taxon>
        <taxon>Anomopoda</taxon>
        <taxon>Daphniidae</taxon>
        <taxon>Daphnia</taxon>
    </lineage>
</organism>